<name>A0A1E3L0I9_9BACL</name>
<comment type="caution">
    <text evidence="2">The sequence shown here is derived from an EMBL/GenBank/DDBJ whole genome shotgun (WGS) entry which is preliminary data.</text>
</comment>
<accession>A0A1E3L0I9</accession>
<keyword evidence="3" id="KW-1185">Reference proteome</keyword>
<dbReference type="AlphaFoldDB" id="A0A1E3L0I9"/>
<evidence type="ECO:0000256" key="1">
    <source>
        <dbReference type="SAM" id="Phobius"/>
    </source>
</evidence>
<gene>
    <name evidence="2" type="ORF">PTI45_03371</name>
</gene>
<keyword evidence="1" id="KW-1133">Transmembrane helix</keyword>
<sequence length="35" mass="4116">MDFLIQMLVGAGVVFIIFGFMTIQTNRKNKRNQRK</sequence>
<protein>
    <submittedName>
        <fullName evidence="2">Uncharacterized protein</fullName>
    </submittedName>
</protein>
<dbReference type="Proteomes" id="UP000094578">
    <property type="component" value="Unassembled WGS sequence"/>
</dbReference>
<dbReference type="STRING" id="1886670.PTI45_03371"/>
<keyword evidence="1" id="KW-0472">Membrane</keyword>
<feature type="transmembrane region" description="Helical" evidence="1">
    <location>
        <begin position="6"/>
        <end position="25"/>
    </location>
</feature>
<evidence type="ECO:0000313" key="3">
    <source>
        <dbReference type="Proteomes" id="UP000094578"/>
    </source>
</evidence>
<dbReference type="EMBL" id="MDER01000064">
    <property type="protein sequence ID" value="ODP27246.1"/>
    <property type="molecule type" value="Genomic_DNA"/>
</dbReference>
<reference evidence="2 3" key="1">
    <citation type="submission" date="2016-08" db="EMBL/GenBank/DDBJ databases">
        <title>Genome sequencing of Paenibacillus sp. TI45-13ar, isolated from Korean traditional nuruk.</title>
        <authorList>
            <person name="Kim S.-J."/>
        </authorList>
    </citation>
    <scope>NUCLEOTIDE SEQUENCE [LARGE SCALE GENOMIC DNA]</scope>
    <source>
        <strain evidence="2 3">TI45-13ar</strain>
    </source>
</reference>
<evidence type="ECO:0000313" key="2">
    <source>
        <dbReference type="EMBL" id="ODP27246.1"/>
    </source>
</evidence>
<keyword evidence="1" id="KW-0812">Transmembrane</keyword>
<proteinExistence type="predicted"/>
<organism evidence="2 3">
    <name type="scientific">Paenibacillus nuruki</name>
    <dbReference type="NCBI Taxonomy" id="1886670"/>
    <lineage>
        <taxon>Bacteria</taxon>
        <taxon>Bacillati</taxon>
        <taxon>Bacillota</taxon>
        <taxon>Bacilli</taxon>
        <taxon>Bacillales</taxon>
        <taxon>Paenibacillaceae</taxon>
        <taxon>Paenibacillus</taxon>
    </lineage>
</organism>